<feature type="compositionally biased region" description="Basic and acidic residues" evidence="1">
    <location>
        <begin position="48"/>
        <end position="59"/>
    </location>
</feature>
<evidence type="ECO:0000313" key="2">
    <source>
        <dbReference type="EMBL" id="CAI2175204.1"/>
    </source>
</evidence>
<name>A0A9W4SN59_9GLOM</name>
<dbReference type="Proteomes" id="UP001153678">
    <property type="component" value="Unassembled WGS sequence"/>
</dbReference>
<gene>
    <name evidence="2" type="ORF">FWILDA_LOCUS6976</name>
</gene>
<accession>A0A9W4SN59</accession>
<feature type="region of interest" description="Disordered" evidence="1">
    <location>
        <begin position="91"/>
        <end position="110"/>
    </location>
</feature>
<dbReference type="EMBL" id="CAMKVN010001326">
    <property type="protein sequence ID" value="CAI2175204.1"/>
    <property type="molecule type" value="Genomic_DNA"/>
</dbReference>
<evidence type="ECO:0000256" key="1">
    <source>
        <dbReference type="SAM" id="MobiDB-lite"/>
    </source>
</evidence>
<feature type="region of interest" description="Disordered" evidence="1">
    <location>
        <begin position="33"/>
        <end position="59"/>
    </location>
</feature>
<dbReference type="AlphaFoldDB" id="A0A9W4SN59"/>
<comment type="caution">
    <text evidence="2">The sequence shown here is derived from an EMBL/GenBank/DDBJ whole genome shotgun (WGS) entry which is preliminary data.</text>
</comment>
<reference evidence="2" key="1">
    <citation type="submission" date="2022-08" db="EMBL/GenBank/DDBJ databases">
        <authorList>
            <person name="Kallberg Y."/>
            <person name="Tangrot J."/>
            <person name="Rosling A."/>
        </authorList>
    </citation>
    <scope>NUCLEOTIDE SEQUENCE</scope>
    <source>
        <strain evidence="2">Wild A</strain>
    </source>
</reference>
<protein>
    <submittedName>
        <fullName evidence="2">8892_t:CDS:1</fullName>
    </submittedName>
</protein>
<keyword evidence="3" id="KW-1185">Reference proteome</keyword>
<dbReference type="OrthoDB" id="2412578at2759"/>
<sequence>MTTGINHIVSQLQEQIPETWCKKIKLESINQNVTSEPAYVAETNSDDGNSKEPSDQSILEKPEISGNFVNKIHNFHNQNIDKSIEDNQLDCNLSKNDSSRNDDFNVPSEQ</sequence>
<evidence type="ECO:0000313" key="3">
    <source>
        <dbReference type="Proteomes" id="UP001153678"/>
    </source>
</evidence>
<organism evidence="2 3">
    <name type="scientific">Funneliformis geosporum</name>
    <dbReference type="NCBI Taxonomy" id="1117311"/>
    <lineage>
        <taxon>Eukaryota</taxon>
        <taxon>Fungi</taxon>
        <taxon>Fungi incertae sedis</taxon>
        <taxon>Mucoromycota</taxon>
        <taxon>Glomeromycotina</taxon>
        <taxon>Glomeromycetes</taxon>
        <taxon>Glomerales</taxon>
        <taxon>Glomeraceae</taxon>
        <taxon>Funneliformis</taxon>
    </lineage>
</organism>
<proteinExistence type="predicted"/>